<evidence type="ECO:0000313" key="4">
    <source>
        <dbReference type="Proteomes" id="UP000247476"/>
    </source>
</evidence>
<dbReference type="InterPro" id="IPR008928">
    <property type="entry name" value="6-hairpin_glycosidase_sf"/>
</dbReference>
<feature type="domain" description="F5/8 type C" evidence="2">
    <location>
        <begin position="526"/>
        <end position="627"/>
    </location>
</feature>
<dbReference type="Gene3D" id="1.50.10.10">
    <property type="match status" value="1"/>
</dbReference>
<feature type="signal peptide" evidence="1">
    <location>
        <begin position="1"/>
        <end position="24"/>
    </location>
</feature>
<evidence type="ECO:0000256" key="1">
    <source>
        <dbReference type="SAM" id="SignalP"/>
    </source>
</evidence>
<dbReference type="PANTHER" id="PTHR45713:SF6">
    <property type="entry name" value="F5_8 TYPE C DOMAIN-CONTAINING PROTEIN"/>
    <property type="match status" value="1"/>
</dbReference>
<sequence length="632" mass="68495">MKKRFAGTAAAAALLLGCPVAASAAVDYSRIIENEAAYIAGLAQPSGAIVSSRTAKVKMTVAGGVCTTGSGDDYYKIEPYQANLAVLGMLEHPSAANLQTAKDWIGWYVGHANAPDYNGLDGTVYVHYAKVSDGTEVHCGKYDSTDSYSATFMSVLKKYAEAGGDTAYLNANRSAIETIADVMIDNQQSDGLTWAKPDYRIKYLMDNAEVYDGFGSIAWLETNVFGDAAKAADYAARQASVQTGIETLLWQPTFGKYKHYYYTSPSVSTNWTTFYADATSQLWPMMFGALSPASSRASDLYDTFNDYHPGWSSMNNPTGFPWSNLTLAAAMLDDRSRVDNFMASARSNFFENNHPYPWYNNQSGFAIRAAKLMRNKTNIAYQQHVTASSNAADASRLTDGDLLNDWTGAATNAEWVRIDLGSPRSFNRLVLKWDADYADQYKVQVSDDGVTFADVHTESAGDGGTDEIDTAVQSKRYVKLLLTHRSGSGGASLKEVEVYASEGPNLALGGSATASSNGGTASQAVDGSVTSRWESAASDNQWYRIDLGSMKTINRVAIDWLRAGYDIAYSIQLSDDDVAYTTVYSTTTGDGGMDDIRFAAANARYVKLLLTTRASGSAKASIWEAGVYYDPF</sequence>
<dbReference type="PROSITE" id="PS50022">
    <property type="entry name" value="FA58C_3"/>
    <property type="match status" value="2"/>
</dbReference>
<feature type="domain" description="F5/8 type C" evidence="2">
    <location>
        <begin position="360"/>
        <end position="501"/>
    </location>
</feature>
<gene>
    <name evidence="3" type="ORF">DLM86_03380</name>
</gene>
<dbReference type="PROSITE" id="PS51257">
    <property type="entry name" value="PROKAR_LIPOPROTEIN"/>
    <property type="match status" value="1"/>
</dbReference>
<feature type="chain" id="PRO_5016151460" description="F5/8 type C domain-containing protein" evidence="1">
    <location>
        <begin position="25"/>
        <end position="632"/>
    </location>
</feature>
<protein>
    <recommendedName>
        <fullName evidence="2">F5/8 type C domain-containing protein</fullName>
    </recommendedName>
</protein>
<reference evidence="3 4" key="1">
    <citation type="submission" date="2018-05" db="EMBL/GenBank/DDBJ databases">
        <title>Paenibacillus flagellatus sp. nov., isolated from selenium mineral soil.</title>
        <authorList>
            <person name="Dai X."/>
        </authorList>
    </citation>
    <scope>NUCLEOTIDE SEQUENCE [LARGE SCALE GENOMIC DNA]</scope>
    <source>
        <strain evidence="3 4">DXL2</strain>
    </source>
</reference>
<proteinExistence type="predicted"/>
<dbReference type="RefSeq" id="WP_110838529.1">
    <property type="nucleotide sequence ID" value="NZ_QJVJ01000001.1"/>
</dbReference>
<dbReference type="PANTHER" id="PTHR45713">
    <property type="entry name" value="FTP DOMAIN-CONTAINING PROTEIN"/>
    <property type="match status" value="1"/>
</dbReference>
<dbReference type="OrthoDB" id="9803461at2"/>
<evidence type="ECO:0000259" key="2">
    <source>
        <dbReference type="PROSITE" id="PS50022"/>
    </source>
</evidence>
<dbReference type="Gene3D" id="2.60.120.260">
    <property type="entry name" value="Galactose-binding domain-like"/>
    <property type="match status" value="2"/>
</dbReference>
<dbReference type="Proteomes" id="UP000247476">
    <property type="component" value="Unassembled WGS sequence"/>
</dbReference>
<keyword evidence="4" id="KW-1185">Reference proteome</keyword>
<dbReference type="GO" id="GO:0005975">
    <property type="term" value="P:carbohydrate metabolic process"/>
    <property type="evidence" value="ECO:0007669"/>
    <property type="project" value="InterPro"/>
</dbReference>
<dbReference type="SUPFAM" id="SSF49785">
    <property type="entry name" value="Galactose-binding domain-like"/>
    <property type="match status" value="2"/>
</dbReference>
<dbReference type="Pfam" id="PF00754">
    <property type="entry name" value="F5_F8_type_C"/>
    <property type="match status" value="1"/>
</dbReference>
<dbReference type="InterPro" id="IPR012341">
    <property type="entry name" value="6hp_glycosidase-like_sf"/>
</dbReference>
<dbReference type="InterPro" id="IPR008979">
    <property type="entry name" value="Galactose-bd-like_sf"/>
</dbReference>
<accession>A0A2V5KD37</accession>
<dbReference type="SUPFAM" id="SSF48208">
    <property type="entry name" value="Six-hairpin glycosidases"/>
    <property type="match status" value="1"/>
</dbReference>
<dbReference type="InterPro" id="IPR000421">
    <property type="entry name" value="FA58C"/>
</dbReference>
<dbReference type="Pfam" id="PF22633">
    <property type="entry name" value="F5_F8_type_C_2"/>
    <property type="match status" value="1"/>
</dbReference>
<dbReference type="InterPro" id="IPR051941">
    <property type="entry name" value="BG_Antigen-Binding_Lectin"/>
</dbReference>
<dbReference type="AlphaFoldDB" id="A0A2V5KD37"/>
<dbReference type="EMBL" id="QJVJ01000001">
    <property type="protein sequence ID" value="PYI57488.1"/>
    <property type="molecule type" value="Genomic_DNA"/>
</dbReference>
<keyword evidence="1" id="KW-0732">Signal</keyword>
<comment type="caution">
    <text evidence="3">The sequence shown here is derived from an EMBL/GenBank/DDBJ whole genome shotgun (WGS) entry which is preliminary data.</text>
</comment>
<name>A0A2V5KD37_9BACL</name>
<evidence type="ECO:0000313" key="3">
    <source>
        <dbReference type="EMBL" id="PYI57488.1"/>
    </source>
</evidence>
<organism evidence="3 4">
    <name type="scientific">Paenibacillus flagellatus</name>
    <dbReference type="NCBI Taxonomy" id="2211139"/>
    <lineage>
        <taxon>Bacteria</taxon>
        <taxon>Bacillati</taxon>
        <taxon>Bacillota</taxon>
        <taxon>Bacilli</taxon>
        <taxon>Bacillales</taxon>
        <taxon>Paenibacillaceae</taxon>
        <taxon>Paenibacillus</taxon>
    </lineage>
</organism>